<protein>
    <submittedName>
        <fullName evidence="2">Uncharacterized protein</fullName>
    </submittedName>
</protein>
<name>A0A7W7SDK1_9ACTN</name>
<dbReference type="AlphaFoldDB" id="A0A7W7SDK1"/>
<keyword evidence="3" id="KW-1185">Reference proteome</keyword>
<feature type="compositionally biased region" description="Basic and acidic residues" evidence="1">
    <location>
        <begin position="1"/>
        <end position="24"/>
    </location>
</feature>
<evidence type="ECO:0000313" key="3">
    <source>
        <dbReference type="Proteomes" id="UP000573327"/>
    </source>
</evidence>
<accession>A0A7W7SDK1</accession>
<feature type="region of interest" description="Disordered" evidence="1">
    <location>
        <begin position="131"/>
        <end position="200"/>
    </location>
</feature>
<sequence>MERDGGPRGPGTDHRPGPTDRQDGSADQLSGIEAARVLGPEAVARLLARLAHLAVPDGLVVMTREELGRAEERSYAMGWQDSMAYQCAAVGGSPRIESGPAAPAPAAPVGEPAVTADLVAELLELAGELPDTLEPSTDQGTVLRFPHPIPLVGASDTERGRELMAHRRRRGKNRPAVPRPRPLGELGTRRRPEKTGEDQN</sequence>
<dbReference type="RefSeq" id="WP_184918225.1">
    <property type="nucleotide sequence ID" value="NZ_JACHJR010000001.1"/>
</dbReference>
<dbReference type="Proteomes" id="UP000573327">
    <property type="component" value="Unassembled WGS sequence"/>
</dbReference>
<feature type="compositionally biased region" description="Basic and acidic residues" evidence="1">
    <location>
        <begin position="187"/>
        <end position="200"/>
    </location>
</feature>
<gene>
    <name evidence="2" type="ORF">F4556_004051</name>
</gene>
<comment type="caution">
    <text evidence="2">The sequence shown here is derived from an EMBL/GenBank/DDBJ whole genome shotgun (WGS) entry which is preliminary data.</text>
</comment>
<organism evidence="2 3">
    <name type="scientific">Kitasatospora gansuensis</name>
    <dbReference type="NCBI Taxonomy" id="258050"/>
    <lineage>
        <taxon>Bacteria</taxon>
        <taxon>Bacillati</taxon>
        <taxon>Actinomycetota</taxon>
        <taxon>Actinomycetes</taxon>
        <taxon>Kitasatosporales</taxon>
        <taxon>Streptomycetaceae</taxon>
        <taxon>Kitasatospora</taxon>
    </lineage>
</organism>
<feature type="region of interest" description="Disordered" evidence="1">
    <location>
        <begin position="1"/>
        <end position="33"/>
    </location>
</feature>
<evidence type="ECO:0000256" key="1">
    <source>
        <dbReference type="SAM" id="MobiDB-lite"/>
    </source>
</evidence>
<proteinExistence type="predicted"/>
<feature type="compositionally biased region" description="Basic and acidic residues" evidence="1">
    <location>
        <begin position="156"/>
        <end position="165"/>
    </location>
</feature>
<dbReference type="EMBL" id="JACHJR010000001">
    <property type="protein sequence ID" value="MBB4948516.1"/>
    <property type="molecule type" value="Genomic_DNA"/>
</dbReference>
<evidence type="ECO:0000313" key="2">
    <source>
        <dbReference type="EMBL" id="MBB4948516.1"/>
    </source>
</evidence>
<reference evidence="2 3" key="1">
    <citation type="submission" date="2020-08" db="EMBL/GenBank/DDBJ databases">
        <title>Sequencing the genomes of 1000 actinobacteria strains.</title>
        <authorList>
            <person name="Klenk H.-P."/>
        </authorList>
    </citation>
    <scope>NUCLEOTIDE SEQUENCE [LARGE SCALE GENOMIC DNA]</scope>
    <source>
        <strain evidence="2 3">DSM 44786</strain>
    </source>
</reference>